<organism evidence="2 3">
    <name type="scientific">Phaeoacremonium minimum (strain UCR-PA7)</name>
    <name type="common">Esca disease fungus</name>
    <name type="synonym">Togninia minima</name>
    <dbReference type="NCBI Taxonomy" id="1286976"/>
    <lineage>
        <taxon>Eukaryota</taxon>
        <taxon>Fungi</taxon>
        <taxon>Dikarya</taxon>
        <taxon>Ascomycota</taxon>
        <taxon>Pezizomycotina</taxon>
        <taxon>Sordariomycetes</taxon>
        <taxon>Sordariomycetidae</taxon>
        <taxon>Togniniales</taxon>
        <taxon>Togniniaceae</taxon>
        <taxon>Phaeoacremonium</taxon>
    </lineage>
</organism>
<evidence type="ECO:0000256" key="1">
    <source>
        <dbReference type="SAM" id="MobiDB-lite"/>
    </source>
</evidence>
<proteinExistence type="predicted"/>
<dbReference type="HOGENOM" id="CLU_950564_0_0_1"/>
<dbReference type="OrthoDB" id="10663051at2759"/>
<feature type="region of interest" description="Disordered" evidence="1">
    <location>
        <begin position="1"/>
        <end position="28"/>
    </location>
</feature>
<protein>
    <submittedName>
        <fullName evidence="2">Uncharacterized protein</fullName>
    </submittedName>
</protein>
<name>R8BTT6_PHAM7</name>
<accession>R8BTT6</accession>
<reference evidence="3" key="1">
    <citation type="journal article" date="2013" name="Genome Announc.">
        <title>Draft genome sequence of the ascomycete Phaeoacremonium aleophilum strain UCR-PA7, a causal agent of the esca disease complex in grapevines.</title>
        <authorList>
            <person name="Blanco-Ulate B."/>
            <person name="Rolshausen P."/>
            <person name="Cantu D."/>
        </authorList>
    </citation>
    <scope>NUCLEOTIDE SEQUENCE [LARGE SCALE GENOMIC DNA]</scope>
    <source>
        <strain evidence="3">UCR-PA7</strain>
    </source>
</reference>
<gene>
    <name evidence="2" type="ORF">UCRPA7_1710</name>
</gene>
<dbReference type="Proteomes" id="UP000014074">
    <property type="component" value="Unassembled WGS sequence"/>
</dbReference>
<dbReference type="KEGG" id="tmn:UCRPA7_1710"/>
<evidence type="ECO:0000313" key="3">
    <source>
        <dbReference type="Proteomes" id="UP000014074"/>
    </source>
</evidence>
<evidence type="ECO:0000313" key="2">
    <source>
        <dbReference type="EMBL" id="EOO02782.1"/>
    </source>
</evidence>
<dbReference type="EMBL" id="KB932898">
    <property type="protein sequence ID" value="EOO02782.1"/>
    <property type="molecule type" value="Genomic_DNA"/>
</dbReference>
<dbReference type="AlphaFoldDB" id="R8BTT6"/>
<dbReference type="RefSeq" id="XP_007912482.1">
    <property type="nucleotide sequence ID" value="XM_007914291.1"/>
</dbReference>
<keyword evidence="3" id="KW-1185">Reference proteome</keyword>
<dbReference type="GeneID" id="19321887"/>
<sequence length="293" mass="32534">MHQFERTPGIWQHPTPQQTFPEVESGKPKHDYLRQRLRSLPPEKDVSSEPATVDVAAAFFSRLNKPAQIVKPNTNFLHLTPATISSSGSAEDLSLLDKLKREYSLYAAELHEETVNRLQGVHSKLGAVASSTRDQDEAFLAAITGKKSLVRSLNACRTQYECIDEKTGRKSTEVASIGECIGSSAKRLTVLETEVQQLWDQWEIAQNEILSILGEMASKEVRGGHHQNGDVNGIPILSATTYAEFNKDFKDMEMEWEHMAQSFMKKAKATENNAYKAGCGAIAGLVQQKMLAD</sequence>